<proteinExistence type="predicted"/>
<dbReference type="EMBL" id="LT599585">
    <property type="protein sequence ID" value="SBW85286.1"/>
    <property type="molecule type" value="Genomic_DNA"/>
</dbReference>
<name>A0A1D3KAC3_PSEVE</name>
<keyword evidence="1" id="KW-0614">Plasmid</keyword>
<sequence length="218" mass="24363">MQNNDQTLSQTVSQSADERTATPMVLTNAAGVIVHSPYDPALLAFIHEGTEIRNPYISVDGRTLVNPVEAYGFVEYHTGGGRMALMRPHTEGRVFYLTKDGVYIADPQDWRECTIFVCDADENELAYCELTDVPSSPEPGHQDAIENPFCPEELKLESHEALKDRYRVWAQVHLANDDLEFDEQATVSLCEGGAFVQARIWVPFRILPTPADYADEGV</sequence>
<geneLocation type="plasmid" evidence="2">
    <name>pve_Plasmid</name>
</geneLocation>
<reference evidence="2" key="1">
    <citation type="submission" date="2016-07" db="EMBL/GenBank/DDBJ databases">
        <authorList>
            <person name="Florea S."/>
            <person name="Webb J.S."/>
            <person name="Jaromczyk J."/>
            <person name="Schardl C.L."/>
        </authorList>
    </citation>
    <scope>NUCLEOTIDE SEQUENCE [LARGE SCALE GENOMIC DNA]</scope>
    <source>
        <strain evidence="2">1YdBTEX2</strain>
        <plasmid evidence="2">Plasmid pve_Plasmid</plasmid>
    </source>
</reference>
<organism evidence="1 2">
    <name type="scientific">Pseudomonas veronii 1YdBTEX2</name>
    <dbReference type="NCBI Taxonomy" id="1295141"/>
    <lineage>
        <taxon>Bacteria</taxon>
        <taxon>Pseudomonadati</taxon>
        <taxon>Pseudomonadota</taxon>
        <taxon>Gammaproteobacteria</taxon>
        <taxon>Pseudomonadales</taxon>
        <taxon>Pseudomonadaceae</taxon>
        <taxon>Pseudomonas</taxon>
    </lineage>
</organism>
<dbReference type="AlphaFoldDB" id="A0A1D3KAC3"/>
<gene>
    <name evidence="1" type="ORF">PVE_P0246</name>
</gene>
<evidence type="ECO:0000313" key="1">
    <source>
        <dbReference type="EMBL" id="SBW85286.1"/>
    </source>
</evidence>
<protein>
    <submittedName>
        <fullName evidence="1">Uncharacterized protein</fullName>
    </submittedName>
</protein>
<dbReference type="Proteomes" id="UP000245431">
    <property type="component" value="Plasmid PVE_plasmid"/>
</dbReference>
<accession>A0A1D3KAC3</accession>
<evidence type="ECO:0000313" key="2">
    <source>
        <dbReference type="Proteomes" id="UP000245431"/>
    </source>
</evidence>